<feature type="domain" description="C3H1-type" evidence="4">
    <location>
        <begin position="959"/>
        <end position="983"/>
    </location>
</feature>
<dbReference type="PROSITE" id="PS51257">
    <property type="entry name" value="PROKAR_LIPOPROTEIN"/>
    <property type="match status" value="1"/>
</dbReference>
<evidence type="ECO:0000256" key="1">
    <source>
        <dbReference type="PROSITE-ProRule" id="PRU00723"/>
    </source>
</evidence>
<keyword evidence="3" id="KW-1133">Transmembrane helix</keyword>
<feature type="region of interest" description="Disordered" evidence="2">
    <location>
        <begin position="46"/>
        <end position="69"/>
    </location>
</feature>
<dbReference type="Proteomes" id="UP000186817">
    <property type="component" value="Unassembled WGS sequence"/>
</dbReference>
<dbReference type="PROSITE" id="PS50103">
    <property type="entry name" value="ZF_C3H1"/>
    <property type="match status" value="1"/>
</dbReference>
<feature type="zinc finger region" description="C3H1-type" evidence="1">
    <location>
        <begin position="959"/>
        <end position="983"/>
    </location>
</feature>
<keyword evidence="1" id="KW-0479">Metal-binding</keyword>
<organism evidence="5 6">
    <name type="scientific">Symbiodinium microadriaticum</name>
    <name type="common">Dinoflagellate</name>
    <name type="synonym">Zooxanthella microadriatica</name>
    <dbReference type="NCBI Taxonomy" id="2951"/>
    <lineage>
        <taxon>Eukaryota</taxon>
        <taxon>Sar</taxon>
        <taxon>Alveolata</taxon>
        <taxon>Dinophyceae</taxon>
        <taxon>Suessiales</taxon>
        <taxon>Symbiodiniaceae</taxon>
        <taxon>Symbiodinium</taxon>
    </lineage>
</organism>
<evidence type="ECO:0000259" key="4">
    <source>
        <dbReference type="PROSITE" id="PS50103"/>
    </source>
</evidence>
<dbReference type="OrthoDB" id="434827at2759"/>
<sequence length="1454" mass="162234">MALRSVSGKTPALLLGAYGVCIGAALVCSHFAGACGFVAPRSPRFSVTGEGQRSKGPGATQLAAAAQGQDSHSQDCRPVWAWVALATCIGGAMLRRGATREQTASFSRRDAVLASGTSLLAPQAAFAQYQMEDRLAYFREKARVLNFAADWYMFDVKPLVHPTENLVSEEMCKEMGAACPDARSLASLREMYKGNVSQNAGAGASVTVFERNILYPMKDVSLSNAVDPDTSEELQQIFQKFEINQYQLGKAAREENITAARQKFDEGRLLMNQFFTKVLYNSSDVQPSASQTFVFVIEGQESPSVFTHWSPAWGKGVRAAERRWTVRQKAVSNGGSGVDKALRAVGVWSAEVLHKIALTKVCRWAGRGTYPRAWQEMRQVLVPKASAEELSGEVSAADLRPIVIMSILWRVASSAIASCPAVQAWQAEVLSPDQYGGVHKRHIHHGLGRIAGRQAQGDPVVSLDFAKCFDHVDPKLACDLLAAAGFPSTIELNGCVQGRGHRVSSSLPQGDGLAPLALNVMLWAPCRHVASSFGSSLRQSVFLDDRVDFTVSSETGRASSAARFQEAMRIGKRLLTKGIALDIRRDLWRTRVLPLATWGHLFDPPRLEDIKELEKLGASVKYWHHAASVHLRRLLEGHNMDMHFQAGMYACRALLASGSWEEVARTQGPGTWFGTASGFLRDMGWHGESNTVFTTEHARIDFATGRLSNIAHCIRAQWRDMLLRRFRESRRRDSSQLQGWFPSASSTRLAIRLYQEAPAEGKAVMSGAACSTALYDMRKTGGVDPTCRWCLTPTVADWDHLVWSCPAMLGCDQRPPCPLDPATRRLGWPEVGDSQVRAAALLRWMASVRGQVREYLTWAEDYVSVDESVGLKAGDEIFFAPMPVDNKATETDKYWKRRGQKWEVKKKASKARMTSSQSTLKDILADFPRPDEGFVSEAGSSLEPASWGSLGHPELCHRPCVYLLKGSMCWQGASCQFCHHSRHSPIPKLDKQQRARLQGLSEEDIVSLLIPHIRQKALVAGLPEEVEDFICVLKKKFSNETSHIEPYDVHDHRRKSIHGKELCRLKKTLHNMNLTALIKLLPTEDEELVTSFQKLRLCAGSVKFELCRHALEEQQNGTLLCEVHLWRGCRGFELGRARRQGREFLLRQLEYSVQLILPTSSSVELRPRPFPIFRQPLGTSKVQVLVVLCTVQASPQVTILSWNLLLDDLISNFIPRTMKDPPDELLKGIFKEYKPWHQMKDLIKDPHDVSQKLRALWSQPDLRNLEGWDLGLQKEKVRDEVTLETHLTCLGVLQKELEDKELGRRVYDHIAKENIHRTWDRRMPKVLKRIREEAPDLVAFQEYDSLTGFGYTSVAKRMDIGSGGTWSISFAIGLCQGIGDDERNMPIDFCLLSSFLNHLGYALIVVFWDPGGFWHPAGLPTATWGTSNAAVGRSAKCEGKLHRRCSGLLFSFVL</sequence>
<dbReference type="InterPro" id="IPR000571">
    <property type="entry name" value="Znf_CCCH"/>
</dbReference>
<evidence type="ECO:0000313" key="5">
    <source>
        <dbReference type="EMBL" id="OLP80420.1"/>
    </source>
</evidence>
<keyword evidence="1" id="KW-0862">Zinc</keyword>
<accession>A0A1Q9CBV6</accession>
<keyword evidence="3" id="KW-0812">Transmembrane</keyword>
<dbReference type="Pfam" id="PF00078">
    <property type="entry name" value="RVT_1"/>
    <property type="match status" value="1"/>
</dbReference>
<gene>
    <name evidence="5" type="ORF">AK812_SmicGene39170</name>
</gene>
<protein>
    <recommendedName>
        <fullName evidence="4">C3H1-type domain-containing protein</fullName>
    </recommendedName>
</protein>
<dbReference type="InterPro" id="IPR000477">
    <property type="entry name" value="RT_dom"/>
</dbReference>
<dbReference type="EMBL" id="LSRX01001381">
    <property type="protein sequence ID" value="OLP80420.1"/>
    <property type="molecule type" value="Genomic_DNA"/>
</dbReference>
<feature type="transmembrane region" description="Helical" evidence="3">
    <location>
        <begin position="12"/>
        <end position="32"/>
    </location>
</feature>
<keyword evidence="3" id="KW-0472">Membrane</keyword>
<evidence type="ECO:0000256" key="2">
    <source>
        <dbReference type="SAM" id="MobiDB-lite"/>
    </source>
</evidence>
<name>A0A1Q9CBV6_SYMMI</name>
<comment type="caution">
    <text evidence="5">The sequence shown here is derived from an EMBL/GenBank/DDBJ whole genome shotgun (WGS) entry which is preliminary data.</text>
</comment>
<keyword evidence="1" id="KW-0863">Zinc-finger</keyword>
<feature type="compositionally biased region" description="Low complexity" evidence="2">
    <location>
        <begin position="56"/>
        <end position="69"/>
    </location>
</feature>
<keyword evidence="6" id="KW-1185">Reference proteome</keyword>
<dbReference type="GO" id="GO:0008270">
    <property type="term" value="F:zinc ion binding"/>
    <property type="evidence" value="ECO:0007669"/>
    <property type="project" value="UniProtKB-KW"/>
</dbReference>
<evidence type="ECO:0000256" key="3">
    <source>
        <dbReference type="SAM" id="Phobius"/>
    </source>
</evidence>
<proteinExistence type="predicted"/>
<evidence type="ECO:0000313" key="6">
    <source>
        <dbReference type="Proteomes" id="UP000186817"/>
    </source>
</evidence>
<reference evidence="5 6" key="1">
    <citation type="submission" date="2016-02" db="EMBL/GenBank/DDBJ databases">
        <title>Genome analysis of coral dinoflagellate symbionts highlights evolutionary adaptations to a symbiotic lifestyle.</title>
        <authorList>
            <person name="Aranda M."/>
            <person name="Li Y."/>
            <person name="Liew Y.J."/>
            <person name="Baumgarten S."/>
            <person name="Simakov O."/>
            <person name="Wilson M."/>
            <person name="Piel J."/>
            <person name="Ashoor H."/>
            <person name="Bougouffa S."/>
            <person name="Bajic V.B."/>
            <person name="Ryu T."/>
            <person name="Ravasi T."/>
            <person name="Bayer T."/>
            <person name="Micklem G."/>
            <person name="Kim H."/>
            <person name="Bhak J."/>
            <person name="Lajeunesse T.C."/>
            <person name="Voolstra C.R."/>
        </authorList>
    </citation>
    <scope>NUCLEOTIDE SEQUENCE [LARGE SCALE GENOMIC DNA]</scope>
    <source>
        <strain evidence="5 6">CCMP2467</strain>
    </source>
</reference>